<sequence length="156" mass="16802">MFNYSAEISSRILNKRKVTMVSLVKHSVRTVKATAFRAKVMFLAFVSALMGQVAYANTGTWNPGGSAYGKHAAGSDANEILGRGETLGQNVYKFLIVVFMVLGLGLVGTGLYMMYTSEEDQQKKKKTAWICIIVGGALSIVGFIMFSAANTITGKA</sequence>
<dbReference type="AlphaFoldDB" id="A0A1P8KGB6"/>
<name>A0A1P8KGB6_ACILW</name>
<geneLocation type="plasmid" evidence="2">
    <name>pALWED1.1</name>
</geneLocation>
<proteinExistence type="predicted"/>
<evidence type="ECO:0000256" key="1">
    <source>
        <dbReference type="SAM" id="Phobius"/>
    </source>
</evidence>
<keyword evidence="2" id="KW-0614">Plasmid</keyword>
<dbReference type="EMBL" id="KX426227">
    <property type="protein sequence ID" value="APW48720.1"/>
    <property type="molecule type" value="Genomic_DNA"/>
</dbReference>
<evidence type="ECO:0000313" key="2">
    <source>
        <dbReference type="EMBL" id="APW48720.1"/>
    </source>
</evidence>
<accession>A0A1P8KGB6</accession>
<gene>
    <name evidence="2" type="ORF">BAA96_1p0013</name>
</gene>
<organism evidence="2">
    <name type="scientific">Acinetobacter lwoffii</name>
    <dbReference type="NCBI Taxonomy" id="28090"/>
    <lineage>
        <taxon>Bacteria</taxon>
        <taxon>Pseudomonadati</taxon>
        <taxon>Pseudomonadota</taxon>
        <taxon>Gammaproteobacteria</taxon>
        <taxon>Moraxellales</taxon>
        <taxon>Moraxellaceae</taxon>
        <taxon>Acinetobacter</taxon>
    </lineage>
</organism>
<keyword evidence="1" id="KW-1133">Transmembrane helix</keyword>
<feature type="transmembrane region" description="Helical" evidence="1">
    <location>
        <begin position="91"/>
        <end position="115"/>
    </location>
</feature>
<reference evidence="2" key="1">
    <citation type="journal article" date="2016" name="Biomed. Res. Int.">
        <title>Resistance of Permafrost and Modern Acinetobacter lwoffii Strains to Heavy Metals and Arsenic Revealed by Genome Analysis.</title>
        <authorList>
            <person name="Mindlin S."/>
            <person name="Petrenko A."/>
            <person name="Kurakov A."/>
            <person name="Beletsky A."/>
            <person name="Mardanov A."/>
            <person name="Petrova M."/>
        </authorList>
    </citation>
    <scope>NUCLEOTIDE SEQUENCE</scope>
    <source>
        <strain evidence="2">ED23-35</strain>
        <plasmid evidence="2">pALWED1.1</plasmid>
    </source>
</reference>
<keyword evidence="1" id="KW-0472">Membrane</keyword>
<feature type="transmembrane region" description="Helical" evidence="1">
    <location>
        <begin position="127"/>
        <end position="149"/>
    </location>
</feature>
<protein>
    <submittedName>
        <fullName evidence="2">Uncharacterized protein</fullName>
    </submittedName>
</protein>
<keyword evidence="1" id="KW-0812">Transmembrane</keyword>